<keyword evidence="12" id="KW-1185">Reference proteome</keyword>
<dbReference type="InterPro" id="IPR032675">
    <property type="entry name" value="LRR_dom_sf"/>
</dbReference>
<dbReference type="SUPFAM" id="SSF52058">
    <property type="entry name" value="L domain-like"/>
    <property type="match status" value="1"/>
</dbReference>
<proteinExistence type="inferred from homology"/>
<dbReference type="FunFam" id="1.10.10.10:FF:000322">
    <property type="entry name" value="Probable disease resistance protein At1g63360"/>
    <property type="match status" value="1"/>
</dbReference>
<dbReference type="Pfam" id="PF18052">
    <property type="entry name" value="Rx_N"/>
    <property type="match status" value="1"/>
</dbReference>
<keyword evidence="2" id="KW-0433">Leucine-rich repeat</keyword>
<dbReference type="InterPro" id="IPR044974">
    <property type="entry name" value="Disease_R_plants"/>
</dbReference>
<feature type="domain" description="Disease resistance N-terminal" evidence="8">
    <location>
        <begin position="3"/>
        <end position="70"/>
    </location>
</feature>
<gene>
    <name evidence="11" type="ORF">BUALT_Bualt14G0064800</name>
</gene>
<evidence type="ECO:0000259" key="10">
    <source>
        <dbReference type="Pfam" id="PF25019"/>
    </source>
</evidence>
<organism evidence="11 12">
    <name type="scientific">Buddleja alternifolia</name>
    <dbReference type="NCBI Taxonomy" id="168488"/>
    <lineage>
        <taxon>Eukaryota</taxon>
        <taxon>Viridiplantae</taxon>
        <taxon>Streptophyta</taxon>
        <taxon>Embryophyta</taxon>
        <taxon>Tracheophyta</taxon>
        <taxon>Spermatophyta</taxon>
        <taxon>Magnoliopsida</taxon>
        <taxon>eudicotyledons</taxon>
        <taxon>Gunneridae</taxon>
        <taxon>Pentapetalae</taxon>
        <taxon>asterids</taxon>
        <taxon>lamiids</taxon>
        <taxon>Lamiales</taxon>
        <taxon>Scrophulariaceae</taxon>
        <taxon>Buddlejeae</taxon>
        <taxon>Buddleja</taxon>
    </lineage>
</organism>
<dbReference type="Pfam" id="PF25019">
    <property type="entry name" value="LRR_R13L1-DRL21"/>
    <property type="match status" value="1"/>
</dbReference>
<dbReference type="PRINTS" id="PR00364">
    <property type="entry name" value="DISEASERSIST"/>
</dbReference>
<comment type="caution">
    <text evidence="11">The sequence shown here is derived from an EMBL/GenBank/DDBJ whole genome shotgun (WGS) entry which is preliminary data.</text>
</comment>
<evidence type="ECO:0000256" key="2">
    <source>
        <dbReference type="ARBA" id="ARBA00022614"/>
    </source>
</evidence>
<dbReference type="InterPro" id="IPR058922">
    <property type="entry name" value="WHD_DRP"/>
</dbReference>
<evidence type="ECO:0000256" key="5">
    <source>
        <dbReference type="ARBA" id="ARBA00022821"/>
    </source>
</evidence>
<evidence type="ECO:0000313" key="11">
    <source>
        <dbReference type="EMBL" id="KAG8369933.1"/>
    </source>
</evidence>
<dbReference type="InterPro" id="IPR027417">
    <property type="entry name" value="P-loop_NTPase"/>
</dbReference>
<evidence type="ECO:0000259" key="9">
    <source>
        <dbReference type="Pfam" id="PF23559"/>
    </source>
</evidence>
<evidence type="ECO:0000256" key="6">
    <source>
        <dbReference type="ARBA" id="ARBA00022840"/>
    </source>
</evidence>
<dbReference type="PANTHER" id="PTHR23155">
    <property type="entry name" value="DISEASE RESISTANCE PROTEIN RP"/>
    <property type="match status" value="1"/>
</dbReference>
<dbReference type="SUPFAM" id="SSF52540">
    <property type="entry name" value="P-loop containing nucleoside triphosphate hydrolases"/>
    <property type="match status" value="1"/>
</dbReference>
<dbReference type="Gene3D" id="1.20.5.4130">
    <property type="match status" value="1"/>
</dbReference>
<keyword evidence="5" id="KW-0611">Plant defense</keyword>
<keyword evidence="4" id="KW-0547">Nucleotide-binding</keyword>
<dbReference type="GO" id="GO:0043531">
    <property type="term" value="F:ADP binding"/>
    <property type="evidence" value="ECO:0007669"/>
    <property type="project" value="InterPro"/>
</dbReference>
<dbReference type="InterPro" id="IPR056789">
    <property type="entry name" value="LRR_R13L1-DRL21"/>
</dbReference>
<evidence type="ECO:0000313" key="12">
    <source>
        <dbReference type="Proteomes" id="UP000826271"/>
    </source>
</evidence>
<evidence type="ECO:0000256" key="1">
    <source>
        <dbReference type="ARBA" id="ARBA00008894"/>
    </source>
</evidence>
<keyword evidence="6" id="KW-0067">ATP-binding</keyword>
<dbReference type="Gene3D" id="3.80.10.10">
    <property type="entry name" value="Ribonuclease Inhibitor"/>
    <property type="match status" value="1"/>
</dbReference>
<dbReference type="PANTHER" id="PTHR23155:SF1241">
    <property type="entry name" value="DISEASE RESISTANCE RPP13-LIKE PROTEIN 1-RELATED"/>
    <property type="match status" value="1"/>
</dbReference>
<comment type="similarity">
    <text evidence="1">Belongs to the disease resistance NB-LRR family.</text>
</comment>
<dbReference type="GO" id="GO:0098542">
    <property type="term" value="P:defense response to other organism"/>
    <property type="evidence" value="ECO:0007669"/>
    <property type="project" value="TreeGrafter"/>
</dbReference>
<dbReference type="Gene3D" id="1.10.8.430">
    <property type="entry name" value="Helical domain of apoptotic protease-activating factors"/>
    <property type="match status" value="1"/>
</dbReference>
<dbReference type="Pfam" id="PF23559">
    <property type="entry name" value="WHD_DRP"/>
    <property type="match status" value="1"/>
</dbReference>
<evidence type="ECO:0000256" key="4">
    <source>
        <dbReference type="ARBA" id="ARBA00022741"/>
    </source>
</evidence>
<accession>A0AAV6WIB5</accession>
<feature type="region of interest" description="Disordered" evidence="7">
    <location>
        <begin position="64"/>
        <end position="84"/>
    </location>
</feature>
<dbReference type="InterPro" id="IPR041118">
    <property type="entry name" value="Rx_N"/>
</dbReference>
<name>A0AAV6WIB5_9LAMI</name>
<dbReference type="InterPro" id="IPR036388">
    <property type="entry name" value="WH-like_DNA-bd_sf"/>
</dbReference>
<evidence type="ECO:0000256" key="3">
    <source>
        <dbReference type="ARBA" id="ARBA00022737"/>
    </source>
</evidence>
<dbReference type="AlphaFoldDB" id="A0AAV6WIB5"/>
<sequence>MLDANDEVASLSSKLEKIHQVLADADQKGVTDPRVKSWLEKLQDIAYEIDDAVDEWEVENIRQQYEESEDSSGSSEDPSMAEEDIIEESTSGKKFFLALDDVWTEKDTMWKPLRKSLSSGVPGSRILVTTRKEEVAEVMGSTHIYPLEGISDIDCWLVLSQIAFKGRRESHCKMLEKTGQKIAEKCKGMPLAAKTIGGLLHSKTTLQQWENVLNSEVWELEEVKKDLFPLLTLSYNELELAIKCCFSYCAIFPKDTIIDVDDLIRMWMAQGFLSSSDTMELQGREYFEDLAMRSFFQDFELSDLPNSIESCKMHDIVHDFAQFLTKNECLIVGEAHGGQRVVAGHDARHLSLIQCQDKTNFSFFPQLRSFFCKDLEIPPYLFSHLKRVRLLSLGKLEELEASSEWRDLRQLQGILRIRIMGDMEEVEVKEAELKNKIFLQFLELDVERDELLEIMEDIHPPPHLEGLTFKGLRLPKWSTTLIQLRKLEFSGNNMYDFSWSLPPLGKLPFLEELVIDDVQTLDRELLGMMNDKTSVVVPLTIFPKLKKLKFRNCNSGKKKIK</sequence>
<dbReference type="GO" id="GO:0005524">
    <property type="term" value="F:ATP binding"/>
    <property type="evidence" value="ECO:0007669"/>
    <property type="project" value="UniProtKB-KW"/>
</dbReference>
<evidence type="ECO:0000256" key="7">
    <source>
        <dbReference type="SAM" id="MobiDB-lite"/>
    </source>
</evidence>
<dbReference type="Gene3D" id="1.10.10.10">
    <property type="entry name" value="Winged helix-like DNA-binding domain superfamily/Winged helix DNA-binding domain"/>
    <property type="match status" value="1"/>
</dbReference>
<dbReference type="Proteomes" id="UP000826271">
    <property type="component" value="Unassembled WGS sequence"/>
</dbReference>
<feature type="domain" description="R13L1/DRL21-like LRR repeat region" evidence="10">
    <location>
        <begin position="404"/>
        <end position="517"/>
    </location>
</feature>
<keyword evidence="3" id="KW-0677">Repeat</keyword>
<evidence type="ECO:0000259" key="8">
    <source>
        <dbReference type="Pfam" id="PF18052"/>
    </source>
</evidence>
<dbReference type="InterPro" id="IPR042197">
    <property type="entry name" value="Apaf_helical"/>
</dbReference>
<dbReference type="EMBL" id="WHWC01000014">
    <property type="protein sequence ID" value="KAG8369933.1"/>
    <property type="molecule type" value="Genomic_DNA"/>
</dbReference>
<feature type="domain" description="Disease resistance protein winged helix" evidence="9">
    <location>
        <begin position="251"/>
        <end position="321"/>
    </location>
</feature>
<protein>
    <submittedName>
        <fullName evidence="11">Uncharacterized protein</fullName>
    </submittedName>
</protein>
<reference evidence="11" key="1">
    <citation type="submission" date="2019-10" db="EMBL/GenBank/DDBJ databases">
        <authorList>
            <person name="Zhang R."/>
            <person name="Pan Y."/>
            <person name="Wang J."/>
            <person name="Ma R."/>
            <person name="Yu S."/>
        </authorList>
    </citation>
    <scope>NUCLEOTIDE SEQUENCE</scope>
    <source>
        <strain evidence="11">LA-IB0</strain>
        <tissue evidence="11">Leaf</tissue>
    </source>
</reference>